<dbReference type="PATRIC" id="fig|1612624.7.peg.4401"/>
<evidence type="ECO:0000256" key="3">
    <source>
        <dbReference type="ARBA" id="ARBA00022741"/>
    </source>
</evidence>
<evidence type="ECO:0000259" key="7">
    <source>
        <dbReference type="Pfam" id="PF01171"/>
    </source>
</evidence>
<dbReference type="Gene3D" id="3.40.50.620">
    <property type="entry name" value="HUPs"/>
    <property type="match status" value="1"/>
</dbReference>
<comment type="catalytic activity">
    <reaction evidence="5 6">
        <text>cytidine(34) in tRNA(Ile2) + L-lysine + ATP = lysidine(34) in tRNA(Ile2) + AMP + diphosphate + H(+)</text>
        <dbReference type="Rhea" id="RHEA:43744"/>
        <dbReference type="Rhea" id="RHEA-COMP:10625"/>
        <dbReference type="Rhea" id="RHEA-COMP:10670"/>
        <dbReference type="ChEBI" id="CHEBI:15378"/>
        <dbReference type="ChEBI" id="CHEBI:30616"/>
        <dbReference type="ChEBI" id="CHEBI:32551"/>
        <dbReference type="ChEBI" id="CHEBI:33019"/>
        <dbReference type="ChEBI" id="CHEBI:82748"/>
        <dbReference type="ChEBI" id="CHEBI:83665"/>
        <dbReference type="ChEBI" id="CHEBI:456215"/>
        <dbReference type="EC" id="6.3.4.19"/>
    </reaction>
</comment>
<name>A0A1C7P2A5_9HYPH</name>
<dbReference type="InterPro" id="IPR014729">
    <property type="entry name" value="Rossmann-like_a/b/a_fold"/>
</dbReference>
<comment type="similarity">
    <text evidence="6">Belongs to the tRNA(Ile)-lysidine synthase family.</text>
</comment>
<evidence type="ECO:0000313" key="9">
    <source>
        <dbReference type="Proteomes" id="UP000093111"/>
    </source>
</evidence>
<dbReference type="HAMAP" id="MF_01161">
    <property type="entry name" value="tRNA_Ile_lys_synt"/>
    <property type="match status" value="1"/>
</dbReference>
<feature type="domain" description="tRNA(Ile)-lysidine/2-thiocytidine synthase N-terminal" evidence="7">
    <location>
        <begin position="30"/>
        <end position="213"/>
    </location>
</feature>
<dbReference type="InterPro" id="IPR012094">
    <property type="entry name" value="tRNA_Ile_lys_synt"/>
</dbReference>
<keyword evidence="2 6" id="KW-0819">tRNA processing</keyword>
<dbReference type="EMBL" id="LGLV01000007">
    <property type="protein sequence ID" value="OBZ95391.1"/>
    <property type="molecule type" value="Genomic_DNA"/>
</dbReference>
<dbReference type="GO" id="GO:0032267">
    <property type="term" value="F:tRNA(Ile)-lysidine synthase activity"/>
    <property type="evidence" value="ECO:0007669"/>
    <property type="project" value="UniProtKB-EC"/>
</dbReference>
<dbReference type="CDD" id="cd01992">
    <property type="entry name" value="TilS_N"/>
    <property type="match status" value="1"/>
</dbReference>
<sequence>MPAEADRAAPHVAVEAAKQFLSTFKTPGLILAAISGGSDSKGLLLALHEAIARGGFSAFSLAACTVDHALRSESADEARAVAALCAARGIPHTVCRWQGEKPATGIQAAARAARYRLLSDTALDIGASCIVTGHTADDQAETVAMRQGRSQPDAPGLAGMADGVLAHRRTWVLRPFLRLRRADIRDYLSACGEGWFDDPSNSNVSFERVRVRQALGGDIRPVEEGWMAAGEARLSSSVRVARLLAQQAHVFEGLVARLDPALAVNMADADCSRAILAVTAVIGGRPHLPGRETAARLAAFLADGNNGRMTAGRVVFDRRRSGLYLYREARDLPEMMIEPGQEAIWDGRFLVGNDGREPIVVHVGGETDELGARLIAAGLPEPVVKRAARSAPACSLPVSSTEHREALEPLAPKPRIESSIGLYDTFLPCFDLMMANSIAVLFGRDRYRAPPVHDVLTEKRAWA</sequence>
<dbReference type="PANTHER" id="PTHR43033">
    <property type="entry name" value="TRNA(ILE)-LYSIDINE SYNTHASE-RELATED"/>
    <property type="match status" value="1"/>
</dbReference>
<keyword evidence="3 6" id="KW-0547">Nucleotide-binding</keyword>
<gene>
    <name evidence="6" type="primary">tilS</name>
    <name evidence="8" type="ORF">ADU59_12530</name>
</gene>
<dbReference type="Proteomes" id="UP000093111">
    <property type="component" value="Unassembled WGS sequence"/>
</dbReference>
<dbReference type="SUPFAM" id="SSF52402">
    <property type="entry name" value="Adenine nucleotide alpha hydrolases-like"/>
    <property type="match status" value="1"/>
</dbReference>
<dbReference type="GO" id="GO:0005524">
    <property type="term" value="F:ATP binding"/>
    <property type="evidence" value="ECO:0007669"/>
    <property type="project" value="UniProtKB-UniRule"/>
</dbReference>
<protein>
    <recommendedName>
        <fullName evidence="6">tRNA(Ile)-lysidine synthase</fullName>
        <ecNumber evidence="6">6.3.4.19</ecNumber>
    </recommendedName>
    <alternativeName>
        <fullName evidence="6">tRNA(Ile)-2-lysyl-cytidine synthase</fullName>
    </alternativeName>
    <alternativeName>
        <fullName evidence="6">tRNA(Ile)-lysidine synthetase</fullName>
    </alternativeName>
</protein>
<evidence type="ECO:0000256" key="6">
    <source>
        <dbReference type="HAMAP-Rule" id="MF_01161"/>
    </source>
</evidence>
<comment type="caution">
    <text evidence="8">The sequence shown here is derived from an EMBL/GenBank/DDBJ whole genome shotgun (WGS) entry which is preliminary data.</text>
</comment>
<dbReference type="InterPro" id="IPR011063">
    <property type="entry name" value="TilS/TtcA_N"/>
</dbReference>
<evidence type="ECO:0000256" key="1">
    <source>
        <dbReference type="ARBA" id="ARBA00022598"/>
    </source>
</evidence>
<comment type="domain">
    <text evidence="6">The N-terminal region contains the highly conserved SGGXDS motif, predicted to be a P-loop motif involved in ATP binding.</text>
</comment>
<accession>A0A1C7P2A5</accession>
<organism evidence="8 9">
    <name type="scientific">Pararhizobium polonicum</name>
    <dbReference type="NCBI Taxonomy" id="1612624"/>
    <lineage>
        <taxon>Bacteria</taxon>
        <taxon>Pseudomonadati</taxon>
        <taxon>Pseudomonadota</taxon>
        <taxon>Alphaproteobacteria</taxon>
        <taxon>Hyphomicrobiales</taxon>
        <taxon>Rhizobiaceae</taxon>
        <taxon>Rhizobium/Agrobacterium group</taxon>
        <taxon>Pararhizobium</taxon>
    </lineage>
</organism>
<dbReference type="AlphaFoldDB" id="A0A1C7P2A5"/>
<comment type="subcellular location">
    <subcellularLocation>
        <location evidence="6">Cytoplasm</location>
    </subcellularLocation>
</comment>
<dbReference type="RefSeq" id="WP_068954443.1">
    <property type="nucleotide sequence ID" value="NZ_LGLV01000007.1"/>
</dbReference>
<feature type="binding site" evidence="6">
    <location>
        <begin position="35"/>
        <end position="40"/>
    </location>
    <ligand>
        <name>ATP</name>
        <dbReference type="ChEBI" id="CHEBI:30616"/>
    </ligand>
</feature>
<proteinExistence type="inferred from homology"/>
<dbReference type="Pfam" id="PF01171">
    <property type="entry name" value="ATP_bind_3"/>
    <property type="match status" value="1"/>
</dbReference>
<dbReference type="PANTHER" id="PTHR43033:SF5">
    <property type="entry name" value="TRNA(ILE)-LYSIDINE SYNTHETASE"/>
    <property type="match status" value="1"/>
</dbReference>
<evidence type="ECO:0000256" key="2">
    <source>
        <dbReference type="ARBA" id="ARBA00022694"/>
    </source>
</evidence>
<dbReference type="STRING" id="1612624.ADU59_12530"/>
<evidence type="ECO:0000313" key="8">
    <source>
        <dbReference type="EMBL" id="OBZ95391.1"/>
    </source>
</evidence>
<dbReference type="GO" id="GO:0006400">
    <property type="term" value="P:tRNA modification"/>
    <property type="evidence" value="ECO:0007669"/>
    <property type="project" value="UniProtKB-UniRule"/>
</dbReference>
<dbReference type="OrthoDB" id="9807403at2"/>
<dbReference type="InterPro" id="IPR012795">
    <property type="entry name" value="tRNA_Ile_lys_synt_N"/>
</dbReference>
<dbReference type="NCBIfam" id="TIGR02432">
    <property type="entry name" value="lysidine_TilS_N"/>
    <property type="match status" value="1"/>
</dbReference>
<reference evidence="8 9" key="1">
    <citation type="journal article" date="2016" name="Syst. Appl. Microbiol.">
        <title>Pararhizobium polonicum sp. nov. isolated from tumors on stone fruit rootstocks.</title>
        <authorList>
            <person name="Pulawska J."/>
            <person name="Kuzmanovic N."/>
            <person name="Willems A."/>
            <person name="Pothier J.F."/>
        </authorList>
    </citation>
    <scope>NUCLEOTIDE SEQUENCE [LARGE SCALE GENOMIC DNA]</scope>
    <source>
        <strain evidence="8 9">F5.1</strain>
    </source>
</reference>
<comment type="function">
    <text evidence="6">Ligates lysine onto the cytidine present at position 34 of the AUA codon-specific tRNA(Ile) that contains the anticodon CAU, in an ATP-dependent manner. Cytidine is converted to lysidine, thus changing the amino acid specificity of the tRNA from methionine to isoleucine.</text>
</comment>
<keyword evidence="6" id="KW-0963">Cytoplasm</keyword>
<evidence type="ECO:0000256" key="5">
    <source>
        <dbReference type="ARBA" id="ARBA00048539"/>
    </source>
</evidence>
<keyword evidence="4 6" id="KW-0067">ATP-binding</keyword>
<evidence type="ECO:0000256" key="4">
    <source>
        <dbReference type="ARBA" id="ARBA00022840"/>
    </source>
</evidence>
<dbReference type="GO" id="GO:0005737">
    <property type="term" value="C:cytoplasm"/>
    <property type="evidence" value="ECO:0007669"/>
    <property type="project" value="UniProtKB-SubCell"/>
</dbReference>
<keyword evidence="9" id="KW-1185">Reference proteome</keyword>
<dbReference type="EC" id="6.3.4.19" evidence="6"/>
<keyword evidence="1 6" id="KW-0436">Ligase</keyword>